<keyword evidence="10" id="KW-1185">Reference proteome</keyword>
<proteinExistence type="predicted"/>
<evidence type="ECO:0000256" key="7">
    <source>
        <dbReference type="ARBA" id="ARBA00048037"/>
    </source>
</evidence>
<dbReference type="InterPro" id="IPR004562">
    <property type="entry name" value="LipoylTrfase_LipoateP_Ligase"/>
</dbReference>
<evidence type="ECO:0000313" key="10">
    <source>
        <dbReference type="Proteomes" id="UP001208567"/>
    </source>
</evidence>
<dbReference type="Pfam" id="PF10437">
    <property type="entry name" value="Lip_prot_lig_C"/>
    <property type="match status" value="1"/>
</dbReference>
<dbReference type="SUPFAM" id="SSF55681">
    <property type="entry name" value="Class II aaRS and biotin synthetases"/>
    <property type="match status" value="1"/>
</dbReference>
<dbReference type="NCBIfam" id="TIGR00545">
    <property type="entry name" value="lipoyltrans"/>
    <property type="match status" value="1"/>
</dbReference>
<dbReference type="CDD" id="cd16443">
    <property type="entry name" value="LplA"/>
    <property type="match status" value="1"/>
</dbReference>
<dbReference type="Gene3D" id="3.30.930.10">
    <property type="entry name" value="Bira Bifunctional Protein, Domain 2"/>
    <property type="match status" value="1"/>
</dbReference>
<evidence type="ECO:0000256" key="5">
    <source>
        <dbReference type="ARBA" id="ARBA00022741"/>
    </source>
</evidence>
<dbReference type="InterPro" id="IPR019491">
    <property type="entry name" value="Lipoate_protein_ligase_C"/>
</dbReference>
<dbReference type="Pfam" id="PF21948">
    <property type="entry name" value="LplA-B_cat"/>
    <property type="match status" value="1"/>
</dbReference>
<dbReference type="InterPro" id="IPR045864">
    <property type="entry name" value="aa-tRNA-synth_II/BPL/LPL"/>
</dbReference>
<comment type="catalytic activity">
    <reaction evidence="7">
        <text>L-lysyl-[lipoyl-carrier protein] + (R)-lipoate + ATP = N(6)-[(R)-lipoyl]-L-lysyl-[lipoyl-carrier protein] + AMP + diphosphate + H(+)</text>
        <dbReference type="Rhea" id="RHEA:49288"/>
        <dbReference type="Rhea" id="RHEA-COMP:10500"/>
        <dbReference type="Rhea" id="RHEA-COMP:10502"/>
        <dbReference type="ChEBI" id="CHEBI:15378"/>
        <dbReference type="ChEBI" id="CHEBI:29969"/>
        <dbReference type="ChEBI" id="CHEBI:30616"/>
        <dbReference type="ChEBI" id="CHEBI:33019"/>
        <dbReference type="ChEBI" id="CHEBI:83088"/>
        <dbReference type="ChEBI" id="CHEBI:83099"/>
        <dbReference type="ChEBI" id="CHEBI:456215"/>
        <dbReference type="EC" id="6.3.1.20"/>
    </reaction>
</comment>
<evidence type="ECO:0000259" key="8">
    <source>
        <dbReference type="PROSITE" id="PS51733"/>
    </source>
</evidence>
<comment type="pathway">
    <text evidence="1">Protein modification; protein lipoylation via exogenous pathway; protein N(6)-(lipoyl)lysine from lipoate: step 2/2.</text>
</comment>
<evidence type="ECO:0000256" key="6">
    <source>
        <dbReference type="ARBA" id="ARBA00022840"/>
    </source>
</evidence>
<evidence type="ECO:0000256" key="3">
    <source>
        <dbReference type="ARBA" id="ARBA00012367"/>
    </source>
</evidence>
<accession>A0ABQ5N8J6</accession>
<sequence>MSNDAFRLEIVHSKSNNPWFNLALEEFLFNNVKKDEVILYLWQNDNTIVIGKNQNPWKECRCKEFEVIGGRIARRLSGGGAVFHDMGNLNFTFIMHRNRFEIKKQLQVIIDAVKDFGIEAEFSGRNDITVQGKKFSGNAFYYDGEKAYHHGTLLVNSDINKMVKYLQVSKEKIISKGIDSVKSRVVNLNTFSNSINVDTLKKKLQASFLNTYDCSSVEEYIADERMIDIQQLYDKYSSWKWRYGETPEFNVSLENRFPFGNVDINFSLHDGKISMVKIYSDALDYSFIDILSKQLTNTEFKKEAIQKSLNEVRSKNSVIDEIASWLVNCNDLI</sequence>
<evidence type="ECO:0000256" key="1">
    <source>
        <dbReference type="ARBA" id="ARBA00005085"/>
    </source>
</evidence>
<protein>
    <recommendedName>
        <fullName evidence="3">lipoate--protein ligase</fullName>
        <ecNumber evidence="3">6.3.1.20</ecNumber>
    </recommendedName>
</protein>
<feature type="domain" description="BPL/LPL catalytic" evidence="8">
    <location>
        <begin position="33"/>
        <end position="216"/>
    </location>
</feature>
<keyword evidence="6" id="KW-0067">ATP-binding</keyword>
<dbReference type="InterPro" id="IPR004143">
    <property type="entry name" value="BPL_LPL_catalytic"/>
</dbReference>
<dbReference type="GO" id="GO:0016874">
    <property type="term" value="F:ligase activity"/>
    <property type="evidence" value="ECO:0007669"/>
    <property type="project" value="UniProtKB-KW"/>
</dbReference>
<dbReference type="RefSeq" id="WP_264850910.1">
    <property type="nucleotide sequence ID" value="NZ_BRXR01000001.1"/>
</dbReference>
<keyword evidence="4 9" id="KW-0436">Ligase</keyword>
<name>A0ABQ5N8J6_9CLOT</name>
<evidence type="ECO:0000313" key="9">
    <source>
        <dbReference type="EMBL" id="GLC31575.1"/>
    </source>
</evidence>
<dbReference type="PROSITE" id="PS51733">
    <property type="entry name" value="BPL_LPL_CATALYTIC"/>
    <property type="match status" value="1"/>
</dbReference>
<comment type="pathway">
    <text evidence="2">Protein modification; protein lipoylation via exogenous pathway; protein N(6)-(lipoyl)lysine from lipoate: step 1/2.</text>
</comment>
<dbReference type="Gene3D" id="3.30.390.50">
    <property type="entry name" value="CO dehydrogenase flavoprotein, C-terminal domain"/>
    <property type="match status" value="1"/>
</dbReference>
<dbReference type="PANTHER" id="PTHR12561:SF3">
    <property type="entry name" value="LIPOYLTRANSFERASE 1, MITOCHONDRIAL"/>
    <property type="match status" value="1"/>
</dbReference>
<reference evidence="9 10" key="1">
    <citation type="journal article" date="2024" name="Int. J. Syst. Evol. Microbiol.">
        <title>Clostridium omnivorum sp. nov., isolated from anoxic soil under the treatment of reductive soil disinfestation.</title>
        <authorList>
            <person name="Ueki A."/>
            <person name="Tonouchi A."/>
            <person name="Kaku N."/>
            <person name="Honma S."/>
            <person name="Ueki K."/>
        </authorList>
    </citation>
    <scope>NUCLEOTIDE SEQUENCE [LARGE SCALE GENOMIC DNA]</scope>
    <source>
        <strain evidence="9 10">E14</strain>
    </source>
</reference>
<dbReference type="PANTHER" id="PTHR12561">
    <property type="entry name" value="LIPOATE-PROTEIN LIGASE"/>
    <property type="match status" value="1"/>
</dbReference>
<dbReference type="Proteomes" id="UP001208567">
    <property type="component" value="Unassembled WGS sequence"/>
</dbReference>
<evidence type="ECO:0000256" key="2">
    <source>
        <dbReference type="ARBA" id="ARBA00005124"/>
    </source>
</evidence>
<dbReference type="SUPFAM" id="SSF82649">
    <property type="entry name" value="SufE/NifU"/>
    <property type="match status" value="1"/>
</dbReference>
<dbReference type="EC" id="6.3.1.20" evidence="3"/>
<organism evidence="9 10">
    <name type="scientific">Clostridium omnivorum</name>
    <dbReference type="NCBI Taxonomy" id="1604902"/>
    <lineage>
        <taxon>Bacteria</taxon>
        <taxon>Bacillati</taxon>
        <taxon>Bacillota</taxon>
        <taxon>Clostridia</taxon>
        <taxon>Eubacteriales</taxon>
        <taxon>Clostridiaceae</taxon>
        <taxon>Clostridium</taxon>
    </lineage>
</organism>
<gene>
    <name evidence="9" type="ORF">bsdE14_29850</name>
</gene>
<evidence type="ECO:0000256" key="4">
    <source>
        <dbReference type="ARBA" id="ARBA00022598"/>
    </source>
</evidence>
<comment type="caution">
    <text evidence="9">The sequence shown here is derived from an EMBL/GenBank/DDBJ whole genome shotgun (WGS) entry which is preliminary data.</text>
</comment>
<keyword evidence="5" id="KW-0547">Nucleotide-binding</keyword>
<dbReference type="EMBL" id="BRXR01000001">
    <property type="protein sequence ID" value="GLC31575.1"/>
    <property type="molecule type" value="Genomic_DNA"/>
</dbReference>